<dbReference type="PANTHER" id="PTHR43210:SF2">
    <property type="entry name" value="ATP-DEPENDENT DETHIOBIOTIN SYNTHETASE BIOD 2"/>
    <property type="match status" value="1"/>
</dbReference>
<comment type="catalytic activity">
    <reaction evidence="9">
        <text>(7R,8S)-7,8-diammoniononanoate + CO2 + ATP = (4R,5S)-dethiobiotin + ADP + phosphate + 3 H(+)</text>
        <dbReference type="Rhea" id="RHEA:15805"/>
        <dbReference type="ChEBI" id="CHEBI:15378"/>
        <dbReference type="ChEBI" id="CHEBI:16526"/>
        <dbReference type="ChEBI" id="CHEBI:30616"/>
        <dbReference type="ChEBI" id="CHEBI:43474"/>
        <dbReference type="ChEBI" id="CHEBI:149469"/>
        <dbReference type="ChEBI" id="CHEBI:149473"/>
        <dbReference type="ChEBI" id="CHEBI:456216"/>
        <dbReference type="EC" id="6.3.3.3"/>
    </reaction>
</comment>
<evidence type="ECO:0000313" key="11">
    <source>
        <dbReference type="Proteomes" id="UP000824089"/>
    </source>
</evidence>
<keyword evidence="1 9" id="KW-0963">Cytoplasm</keyword>
<name>A0A9D1L930_9CLOT</name>
<accession>A0A9D1L930</accession>
<dbReference type="GO" id="GO:0004141">
    <property type="term" value="F:dethiobiotin synthase activity"/>
    <property type="evidence" value="ECO:0007669"/>
    <property type="project" value="UniProtKB-UniRule"/>
</dbReference>
<evidence type="ECO:0000256" key="4">
    <source>
        <dbReference type="ARBA" id="ARBA00022741"/>
    </source>
</evidence>
<dbReference type="PIRSF" id="PIRSF006755">
    <property type="entry name" value="DTB_synth"/>
    <property type="match status" value="1"/>
</dbReference>
<keyword evidence="7 9" id="KW-0460">Magnesium</keyword>
<keyword evidence="4 9" id="KW-0547">Nucleotide-binding</keyword>
<dbReference type="Gene3D" id="3.40.50.300">
    <property type="entry name" value="P-loop containing nucleotide triphosphate hydrolases"/>
    <property type="match status" value="1"/>
</dbReference>
<evidence type="ECO:0000256" key="9">
    <source>
        <dbReference type="HAMAP-Rule" id="MF_00336"/>
    </source>
</evidence>
<dbReference type="EC" id="6.3.3.3" evidence="9"/>
<evidence type="ECO:0000256" key="7">
    <source>
        <dbReference type="ARBA" id="ARBA00022842"/>
    </source>
</evidence>
<comment type="cofactor">
    <cofactor evidence="9">
        <name>Mg(2+)</name>
        <dbReference type="ChEBI" id="CHEBI:18420"/>
    </cofactor>
</comment>
<dbReference type="Pfam" id="PF13500">
    <property type="entry name" value="AAA_26"/>
    <property type="match status" value="1"/>
</dbReference>
<feature type="active site" evidence="9">
    <location>
        <position position="38"/>
    </location>
</feature>
<dbReference type="GO" id="GO:0005524">
    <property type="term" value="F:ATP binding"/>
    <property type="evidence" value="ECO:0007669"/>
    <property type="project" value="UniProtKB-UniRule"/>
</dbReference>
<comment type="similarity">
    <text evidence="9">Belongs to the dethiobiotin synthetase family.</text>
</comment>
<proteinExistence type="inferred from homology"/>
<evidence type="ECO:0000256" key="8">
    <source>
        <dbReference type="ARBA" id="ARBA00047386"/>
    </source>
</evidence>
<reference evidence="10" key="1">
    <citation type="submission" date="2020-10" db="EMBL/GenBank/DDBJ databases">
        <authorList>
            <person name="Gilroy R."/>
        </authorList>
    </citation>
    <scope>NUCLEOTIDE SEQUENCE</scope>
    <source>
        <strain evidence="10">CHK195-4489</strain>
    </source>
</reference>
<keyword evidence="3 9" id="KW-0479">Metal-binding</keyword>
<keyword evidence="2 9" id="KW-0436">Ligase</keyword>
<keyword evidence="5 9" id="KW-0093">Biotin biosynthesis</keyword>
<feature type="binding site" evidence="9">
    <location>
        <position position="17"/>
    </location>
    <ligand>
        <name>Mg(2+)</name>
        <dbReference type="ChEBI" id="CHEBI:18420"/>
    </ligand>
</feature>
<feature type="binding site" evidence="9">
    <location>
        <position position="56"/>
    </location>
    <ligand>
        <name>Mg(2+)</name>
        <dbReference type="ChEBI" id="CHEBI:18420"/>
    </ligand>
</feature>
<dbReference type="AlphaFoldDB" id="A0A9D1L930"/>
<dbReference type="NCBIfam" id="TIGR00347">
    <property type="entry name" value="bioD"/>
    <property type="match status" value="1"/>
</dbReference>
<keyword evidence="6 9" id="KW-0067">ATP-binding</keyword>
<comment type="pathway">
    <text evidence="9">Cofactor biosynthesis; biotin biosynthesis; biotin from 7,8-diaminononanoate: step 1/2.</text>
</comment>
<feature type="binding site" evidence="9">
    <location>
        <position position="56"/>
    </location>
    <ligand>
        <name>ATP</name>
        <dbReference type="ChEBI" id="CHEBI:30616"/>
    </ligand>
</feature>
<protein>
    <recommendedName>
        <fullName evidence="9">ATP-dependent dethiobiotin synthetase BioD</fullName>
        <ecNumber evidence="9">6.3.3.3</ecNumber>
    </recommendedName>
    <alternativeName>
        <fullName evidence="9">DTB synthetase</fullName>
        <shortName evidence="9">DTBS</shortName>
    </alternativeName>
    <alternativeName>
        <fullName evidence="9">Dethiobiotin synthase</fullName>
    </alternativeName>
</protein>
<dbReference type="HAMAP" id="MF_00336">
    <property type="entry name" value="BioD"/>
    <property type="match status" value="1"/>
</dbReference>
<comment type="subcellular location">
    <subcellularLocation>
        <location evidence="9">Cytoplasm</location>
    </subcellularLocation>
</comment>
<comment type="caution">
    <text evidence="10">The sequence shown here is derived from an EMBL/GenBank/DDBJ whole genome shotgun (WGS) entry which is preliminary data.</text>
</comment>
<evidence type="ECO:0000256" key="1">
    <source>
        <dbReference type="ARBA" id="ARBA00022490"/>
    </source>
</evidence>
<evidence type="ECO:0000256" key="3">
    <source>
        <dbReference type="ARBA" id="ARBA00022723"/>
    </source>
</evidence>
<feature type="binding site" evidence="9">
    <location>
        <begin position="181"/>
        <end position="182"/>
    </location>
    <ligand>
        <name>ATP</name>
        <dbReference type="ChEBI" id="CHEBI:30616"/>
    </ligand>
</feature>
<dbReference type="Proteomes" id="UP000824089">
    <property type="component" value="Unassembled WGS sequence"/>
</dbReference>
<evidence type="ECO:0000256" key="2">
    <source>
        <dbReference type="ARBA" id="ARBA00022598"/>
    </source>
</evidence>
<evidence type="ECO:0000256" key="5">
    <source>
        <dbReference type="ARBA" id="ARBA00022756"/>
    </source>
</evidence>
<feature type="binding site" evidence="9">
    <location>
        <position position="42"/>
    </location>
    <ligand>
        <name>substrate</name>
    </ligand>
</feature>
<comment type="caution">
    <text evidence="9">Lacks conserved residue(s) required for the propagation of feature annotation.</text>
</comment>
<organism evidence="10 11">
    <name type="scientific">Candidatus Egerieisoma faecipullorum</name>
    <dbReference type="NCBI Taxonomy" id="2840963"/>
    <lineage>
        <taxon>Bacteria</taxon>
        <taxon>Bacillati</taxon>
        <taxon>Bacillota</taxon>
        <taxon>Clostridia</taxon>
        <taxon>Eubacteriales</taxon>
        <taxon>Clostridiaceae</taxon>
        <taxon>Clostridiaceae incertae sedis</taxon>
        <taxon>Candidatus Egerieisoma</taxon>
    </lineage>
</organism>
<dbReference type="InterPro" id="IPR004472">
    <property type="entry name" value="DTB_synth_BioD"/>
</dbReference>
<evidence type="ECO:0000256" key="6">
    <source>
        <dbReference type="ARBA" id="ARBA00022840"/>
    </source>
</evidence>
<gene>
    <name evidence="9 10" type="primary">bioD</name>
    <name evidence="10" type="ORF">IAD50_00205</name>
</gene>
<dbReference type="GO" id="GO:0009102">
    <property type="term" value="P:biotin biosynthetic process"/>
    <property type="evidence" value="ECO:0007669"/>
    <property type="project" value="UniProtKB-UniRule"/>
</dbReference>
<dbReference type="SUPFAM" id="SSF52540">
    <property type="entry name" value="P-loop containing nucleoside triphosphate hydrolases"/>
    <property type="match status" value="1"/>
</dbReference>
<evidence type="ECO:0000313" key="10">
    <source>
        <dbReference type="EMBL" id="HIU28700.1"/>
    </source>
</evidence>
<comment type="function">
    <text evidence="9">Catalyzes a mechanistically unusual reaction, the ATP-dependent insertion of CO2 between the N7 and N8 nitrogen atoms of 7,8-diaminopelargonic acid (DAPA, also called 7,8-diammoniononanoate) to form a ureido ring.</text>
</comment>
<dbReference type="GO" id="GO:0000287">
    <property type="term" value="F:magnesium ion binding"/>
    <property type="evidence" value="ECO:0007669"/>
    <property type="project" value="UniProtKB-UniRule"/>
</dbReference>
<sequence length="240" mass="25846">MSRNLFIAGTGTDVGKTFVTGLILKKLKQSGACAAYYKAAMSGNRLGTDGKPVPGDAVYVKEISGIEQPLEEMCPYVYEYAAAPHLAARLEGNPVRMERVLENFHALCRRYEYVTMEGSGGILCPICYVEGRMLLLADVIKACGLSCLLVAGAGLGTINDVGLTAFYMKARGIPLKGIILNRFQPGNRLHEDNLKQCEAAAGVRVVACVRDGAAELEIPAEQLKALYEETEAPKNDLVSV</sequence>
<dbReference type="GO" id="GO:0005829">
    <property type="term" value="C:cytosol"/>
    <property type="evidence" value="ECO:0007669"/>
    <property type="project" value="TreeGrafter"/>
</dbReference>
<reference evidence="10" key="2">
    <citation type="journal article" date="2021" name="PeerJ">
        <title>Extensive microbial diversity within the chicken gut microbiome revealed by metagenomics and culture.</title>
        <authorList>
            <person name="Gilroy R."/>
            <person name="Ravi A."/>
            <person name="Getino M."/>
            <person name="Pursley I."/>
            <person name="Horton D.L."/>
            <person name="Alikhan N.F."/>
            <person name="Baker D."/>
            <person name="Gharbi K."/>
            <person name="Hall N."/>
            <person name="Watson M."/>
            <person name="Adriaenssens E.M."/>
            <person name="Foster-Nyarko E."/>
            <person name="Jarju S."/>
            <person name="Secka A."/>
            <person name="Antonio M."/>
            <person name="Oren A."/>
            <person name="Chaudhuri R.R."/>
            <person name="La Ragione R."/>
            <person name="Hildebrand F."/>
            <person name="Pallen M.J."/>
        </authorList>
    </citation>
    <scope>NUCLEOTIDE SEQUENCE</scope>
    <source>
        <strain evidence="10">CHK195-4489</strain>
    </source>
</reference>
<dbReference type="PANTHER" id="PTHR43210">
    <property type="entry name" value="DETHIOBIOTIN SYNTHETASE"/>
    <property type="match status" value="1"/>
</dbReference>
<dbReference type="InterPro" id="IPR027417">
    <property type="entry name" value="P-loop_NTPase"/>
</dbReference>
<dbReference type="CDD" id="cd03109">
    <property type="entry name" value="DTBS"/>
    <property type="match status" value="1"/>
</dbReference>
<comment type="catalytic activity">
    <reaction evidence="8">
        <text>(7R,8S)-8-amino-7-(carboxyamino)nonanoate + ATP = (4R,5S)-dethiobiotin + ADP + phosphate + H(+)</text>
        <dbReference type="Rhea" id="RHEA:63684"/>
        <dbReference type="ChEBI" id="CHEBI:15378"/>
        <dbReference type="ChEBI" id="CHEBI:30616"/>
        <dbReference type="ChEBI" id="CHEBI:43474"/>
        <dbReference type="ChEBI" id="CHEBI:149470"/>
        <dbReference type="ChEBI" id="CHEBI:149473"/>
        <dbReference type="ChEBI" id="CHEBI:456216"/>
    </reaction>
</comment>
<feature type="binding site" evidence="9">
    <location>
        <begin position="117"/>
        <end position="120"/>
    </location>
    <ligand>
        <name>ATP</name>
        <dbReference type="ChEBI" id="CHEBI:30616"/>
    </ligand>
</feature>
<feature type="binding site" evidence="9">
    <location>
        <position position="117"/>
    </location>
    <ligand>
        <name>Mg(2+)</name>
        <dbReference type="ChEBI" id="CHEBI:18420"/>
    </ligand>
</feature>
<comment type="subunit">
    <text evidence="9">Homodimer.</text>
</comment>
<feature type="binding site" evidence="9">
    <location>
        <begin position="13"/>
        <end position="18"/>
    </location>
    <ligand>
        <name>ATP</name>
        <dbReference type="ChEBI" id="CHEBI:30616"/>
    </ligand>
</feature>
<dbReference type="EMBL" id="DVMM01000004">
    <property type="protein sequence ID" value="HIU28700.1"/>
    <property type="molecule type" value="Genomic_DNA"/>
</dbReference>